<organism evidence="2 3">
    <name type="scientific">Penicillium cinerascens</name>
    <dbReference type="NCBI Taxonomy" id="70096"/>
    <lineage>
        <taxon>Eukaryota</taxon>
        <taxon>Fungi</taxon>
        <taxon>Dikarya</taxon>
        <taxon>Ascomycota</taxon>
        <taxon>Pezizomycotina</taxon>
        <taxon>Eurotiomycetes</taxon>
        <taxon>Eurotiomycetidae</taxon>
        <taxon>Eurotiales</taxon>
        <taxon>Aspergillaceae</taxon>
        <taxon>Penicillium</taxon>
    </lineage>
</organism>
<sequence>MRTRSHPVSPGGLVSLDDVPAPRRRSTRSVSAQPQDAEPGLGAVEAAKLKPTPKTRRTRAKSTRGKKSEKSSRRPTKSAEPEQKDAASIPAEEVGQDDIEMVGSPQVAIDDEHVTPIVTITEDPAVERRLPADLMQDVENVVPTISETASSAQSPVANIGDSAMEIDHPDDLMQDVHHDAIPIGLELLVAYSELSADQFAAEQSHEDREMQDEPTSVIPSIETGDVEHGAGAGAAQREWIPTLDVFRLSITRPVYRQLRLAGICDKLSRFRDWAAQRLSRNQRDEFYHLPFPINPIIHGFRDGQGNAIDQIVLIPIRSGRNLARRTPRTSPPRRSSTSQRATEGSQVLRPQKATPIRRSYSNISQTRRTEASGRINRTLYRLPDLLTQNDSDGEAPAQDRHQVVETQENVSVVANPATPEAVRPSTPMTAPPAAHVGNPAASPNASPSWSRWIFNNVSRRWTNIRERLVPRPTDETQSTAEAVEAAEAVEQFTAPTTSAEISLATATAPEVPPEAVAPLPARNTWRRRSSFRSSFLPHDLPVSRPRRPRRISTTDRPVAAPKPRPEPTAASELRYDLFPRPYDAELLKRCYARGTNPHLTQPSQTADTTQTINKAAISAPNEAISPPNNATPASTEDQPLKRKREEPDRIPNPKGCSYGMDEEYFDFTDAEWDEEEKRLAALEAKEAAQPVTKKQRVDASQPRRRATTRPNTPNAPLSSMSPSRRPGFVPNRRGTYTAPDLSPIDSSGLMSGAESSPITHSSSDQTALAQTTPKSTGATQTHQLNTPKTQRGPGSKFKPSGTYQAPSCSSLAEETPPDELPLVPTTPPRTRNTFETPYSLEWPSPGFTPSPPREHWDFWADLDEKQIRERRIHLAIAQYARTNGGGIITNVMMRDHSIFASIDMDCYHRSVNRHGHYYGPTLLEERRRFTARFLQNGRMKIEPLYFTYSDGTFRTYSETEDTPLVRVRSDGSLGTHHAYTREPKDQTYTDDVESQVTAPNSNDAPESRETAPTGAPHNLEPPDATTQDRETPNTDTDTDADADDDAADGPSPLTRARNKAEQFKPKTPSRLREAHPFASSIASATTASPSFLGVTTGTPSNFGATLNTPSNLGALTSSPAIYSDSMSIDTTLEPATPGEDANWLRQVCPSGEISQLPWPEPASLVETLGIDPAAADLVNQNVDPKKEVEAAAAWQTMWEEFQRGELVF</sequence>
<feature type="region of interest" description="Disordered" evidence="1">
    <location>
        <begin position="386"/>
        <end position="448"/>
    </location>
</feature>
<keyword evidence="3" id="KW-1185">Reference proteome</keyword>
<dbReference type="EMBL" id="JAPQKR010000008">
    <property type="protein sequence ID" value="KAJ5211913.1"/>
    <property type="molecule type" value="Genomic_DNA"/>
</dbReference>
<feature type="compositionally biased region" description="Low complexity" evidence="1">
    <location>
        <begin position="438"/>
        <end position="448"/>
    </location>
</feature>
<gene>
    <name evidence="2" type="ORF">N7498_003559</name>
</gene>
<feature type="region of interest" description="Disordered" evidence="1">
    <location>
        <begin position="965"/>
        <end position="1073"/>
    </location>
</feature>
<feature type="region of interest" description="Disordered" evidence="1">
    <location>
        <begin position="619"/>
        <end position="661"/>
    </location>
</feature>
<feature type="compositionally biased region" description="Basic and acidic residues" evidence="1">
    <location>
        <begin position="66"/>
        <end position="85"/>
    </location>
</feature>
<feature type="compositionally biased region" description="Polar residues" evidence="1">
    <location>
        <begin position="626"/>
        <end position="637"/>
    </location>
</feature>
<feature type="compositionally biased region" description="Low complexity" evidence="1">
    <location>
        <begin position="820"/>
        <end position="837"/>
    </location>
</feature>
<dbReference type="Proteomes" id="UP001150904">
    <property type="component" value="Unassembled WGS sequence"/>
</dbReference>
<dbReference type="OrthoDB" id="5394108at2759"/>
<feature type="compositionally biased region" description="Basic and acidic residues" evidence="1">
    <location>
        <begin position="1058"/>
        <end position="1073"/>
    </location>
</feature>
<evidence type="ECO:0000256" key="1">
    <source>
        <dbReference type="SAM" id="MobiDB-lite"/>
    </source>
</evidence>
<feature type="region of interest" description="Disordered" evidence="1">
    <location>
        <begin position="535"/>
        <end position="572"/>
    </location>
</feature>
<feature type="region of interest" description="Disordered" evidence="1">
    <location>
        <begin position="1"/>
        <end position="97"/>
    </location>
</feature>
<dbReference type="RefSeq" id="XP_058310083.1">
    <property type="nucleotide sequence ID" value="XM_058450621.1"/>
</dbReference>
<feature type="compositionally biased region" description="Polar residues" evidence="1">
    <location>
        <begin position="801"/>
        <end position="812"/>
    </location>
</feature>
<feature type="compositionally biased region" description="Basic and acidic residues" evidence="1">
    <location>
        <begin position="638"/>
        <end position="651"/>
    </location>
</feature>
<reference evidence="2" key="2">
    <citation type="journal article" date="2023" name="IMA Fungus">
        <title>Comparative genomic study of the Penicillium genus elucidates a diverse pangenome and 15 lateral gene transfer events.</title>
        <authorList>
            <person name="Petersen C."/>
            <person name="Sorensen T."/>
            <person name="Nielsen M.R."/>
            <person name="Sondergaard T.E."/>
            <person name="Sorensen J.L."/>
            <person name="Fitzpatrick D.A."/>
            <person name="Frisvad J.C."/>
            <person name="Nielsen K.L."/>
        </authorList>
    </citation>
    <scope>NUCLEOTIDE SEQUENCE</scope>
    <source>
        <strain evidence="2">IBT 15544</strain>
    </source>
</reference>
<protein>
    <submittedName>
        <fullName evidence="2">Uncharacterized protein</fullName>
    </submittedName>
</protein>
<feature type="region of interest" description="Disordered" evidence="1">
    <location>
        <begin position="319"/>
        <end position="370"/>
    </location>
</feature>
<evidence type="ECO:0000313" key="2">
    <source>
        <dbReference type="EMBL" id="KAJ5211913.1"/>
    </source>
</evidence>
<feature type="region of interest" description="Disordered" evidence="1">
    <location>
        <begin position="684"/>
        <end position="846"/>
    </location>
</feature>
<accession>A0A9W9N3A5</accession>
<feature type="compositionally biased region" description="Polar residues" evidence="1">
    <location>
        <begin position="994"/>
        <end position="1004"/>
    </location>
</feature>
<feature type="compositionally biased region" description="Basic residues" evidence="1">
    <location>
        <begin position="51"/>
        <end position="65"/>
    </location>
</feature>
<dbReference type="GeneID" id="83177922"/>
<dbReference type="AlphaFoldDB" id="A0A9W9N3A5"/>
<evidence type="ECO:0000313" key="3">
    <source>
        <dbReference type="Proteomes" id="UP001150904"/>
    </source>
</evidence>
<comment type="caution">
    <text evidence="2">The sequence shown here is derived from an EMBL/GenBank/DDBJ whole genome shotgun (WGS) entry which is preliminary data.</text>
</comment>
<reference evidence="2" key="1">
    <citation type="submission" date="2022-12" db="EMBL/GenBank/DDBJ databases">
        <authorList>
            <person name="Petersen C."/>
        </authorList>
    </citation>
    <scope>NUCLEOTIDE SEQUENCE</scope>
    <source>
        <strain evidence="2">IBT 15544</strain>
    </source>
</reference>
<proteinExistence type="predicted"/>
<feature type="compositionally biased region" description="Polar residues" evidence="1">
    <location>
        <begin position="744"/>
        <end position="789"/>
    </location>
</feature>
<name>A0A9W9N3A5_9EURO</name>
<feature type="compositionally biased region" description="Acidic residues" evidence="1">
    <location>
        <begin position="1036"/>
        <end position="1047"/>
    </location>
</feature>